<reference evidence="1 2" key="1">
    <citation type="submission" date="2019-09" db="EMBL/GenBank/DDBJ databases">
        <authorList>
            <person name="Scherer A.E."/>
            <person name="Alayouni A."/>
            <person name="Blackmon D.M."/>
            <person name="Cruz D.E."/>
            <person name="Esteban-Lopez J.D."/>
            <person name="Fernandez D.J."/>
            <person name="Hull S."/>
            <person name="Irizarry A."/>
            <person name="Lwin N."/>
            <person name="Perkins J."/>
            <person name="Pincus L.M."/>
            <person name="Prome N.A."/>
            <person name="Saeed S."/>
            <person name="Solares N."/>
            <person name="Zou W."/>
            <person name="Ball S.L."/>
            <person name="Garlena R.A."/>
            <person name="Russell D.A."/>
            <person name="Pope W.H."/>
            <person name="Jacobs-Sera D."/>
            <person name="Hatfull G.F."/>
        </authorList>
    </citation>
    <scope>NUCLEOTIDE SEQUENCE [LARGE SCALE GENOMIC DNA]</scope>
</reference>
<dbReference type="Proteomes" id="UP000325796">
    <property type="component" value="Segment"/>
</dbReference>
<organism evidence="1 2">
    <name type="scientific">Gordonia phage Suerte</name>
    <dbReference type="NCBI Taxonomy" id="2652883"/>
    <lineage>
        <taxon>Viruses</taxon>
        <taxon>Duplodnaviria</taxon>
        <taxon>Heunggongvirae</taxon>
        <taxon>Uroviricota</taxon>
        <taxon>Caudoviricetes</taxon>
        <taxon>Beenievirus</taxon>
        <taxon>Beenievirus suerte</taxon>
    </lineage>
</organism>
<proteinExistence type="predicted"/>
<dbReference type="RefSeq" id="YP_010654746.1">
    <property type="nucleotide sequence ID" value="NC_070815.1"/>
</dbReference>
<name>A0A5P8DDD6_9CAUD</name>
<dbReference type="GeneID" id="77930595"/>
<evidence type="ECO:0000313" key="1">
    <source>
        <dbReference type="EMBL" id="QFP97008.1"/>
    </source>
</evidence>
<keyword evidence="2" id="KW-1185">Reference proteome</keyword>
<evidence type="ECO:0000313" key="2">
    <source>
        <dbReference type="Proteomes" id="UP000325796"/>
    </source>
</evidence>
<accession>A0A5P8DDD6</accession>
<dbReference type="EMBL" id="MN428057">
    <property type="protein sequence ID" value="QFP97008.1"/>
    <property type="molecule type" value="Genomic_DNA"/>
</dbReference>
<protein>
    <recommendedName>
        <fullName evidence="3">Preprotein translocase subunit SecB</fullName>
    </recommendedName>
</protein>
<gene>
    <name evidence="1" type="primary">37</name>
    <name evidence="1" type="ORF">SEA_SUERTE_37</name>
</gene>
<evidence type="ECO:0008006" key="3">
    <source>
        <dbReference type="Google" id="ProtNLM"/>
    </source>
</evidence>
<sequence>MTDNPYTSCDGLLDATELVDVRFYEVHALRDGTDGEPQWSIRVLTNQADTELQLRFRLELSGGGATYIADAAAVYVLNEAVEVPSDVVKEFAERVGIFAVFPYLRAALGNLANQLGLKRPVLPLLRRGMVRLTPDPSE</sequence>
<dbReference type="KEGG" id="vg:77930595"/>